<organism evidence="3 4">
    <name type="scientific">Lachnospira hominis</name>
    <name type="common">ex Liu et al. 2021</name>
    <dbReference type="NCBI Taxonomy" id="2763051"/>
    <lineage>
        <taxon>Bacteria</taxon>
        <taxon>Bacillati</taxon>
        <taxon>Bacillota</taxon>
        <taxon>Clostridia</taxon>
        <taxon>Lachnospirales</taxon>
        <taxon>Lachnospiraceae</taxon>
        <taxon>Lachnospira</taxon>
    </lineage>
</organism>
<keyword evidence="1" id="KW-0175">Coiled coil</keyword>
<name>A0ABR7G4N2_9FIRM</name>
<keyword evidence="2" id="KW-0812">Transmembrane</keyword>
<dbReference type="EMBL" id="JACOPD010000010">
    <property type="protein sequence ID" value="MBC5681706.1"/>
    <property type="molecule type" value="Genomic_DNA"/>
</dbReference>
<feature type="transmembrane region" description="Helical" evidence="2">
    <location>
        <begin position="6"/>
        <end position="25"/>
    </location>
</feature>
<dbReference type="Pfam" id="PF18960">
    <property type="entry name" value="DUF5702"/>
    <property type="match status" value="1"/>
</dbReference>
<comment type="caution">
    <text evidence="3">The sequence shown here is derived from an EMBL/GenBank/DDBJ whole genome shotgun (WGS) entry which is preliminary data.</text>
</comment>
<evidence type="ECO:0000313" key="3">
    <source>
        <dbReference type="EMBL" id="MBC5681706.1"/>
    </source>
</evidence>
<protein>
    <submittedName>
        <fullName evidence="3">Uncharacterized protein</fullName>
    </submittedName>
</protein>
<keyword evidence="2" id="KW-1133">Transmembrane helix</keyword>
<keyword evidence="2" id="KW-0472">Membrane</keyword>
<proteinExistence type="predicted"/>
<dbReference type="RefSeq" id="WP_021865529.1">
    <property type="nucleotide sequence ID" value="NZ_JACOPD010000010.1"/>
</dbReference>
<feature type="coiled-coil region" evidence="1">
    <location>
        <begin position="228"/>
        <end position="255"/>
    </location>
</feature>
<evidence type="ECO:0000256" key="2">
    <source>
        <dbReference type="SAM" id="Phobius"/>
    </source>
</evidence>
<sequence length="643" mass="73890">MIKAQITVYASLTFAIVISFICTMINSVRMSVIYYETDMASRMSAESVFGGYHNECLSEFNIFVISNEQCNDNKLEYYARKNIENICQKNSVVFNKACITDLKYMTDNNGNAVKEQILNYMKYASAGEIISAFSSDGETETERGECIKDINKSIQECDIDNSFIGKQNIISAYISEINYKYQNISVCITDLKEDLLLLEEYKDEKYLEVYKYNYAILRKETDNVQQISDKIIEQIDSYNDENQDFQKKINACLEKIKSKKDILGEEVSTVMEEDLKKSTSDEDTANRLNTVRQDLLTNLRDINLINELVLKPEEIDLYSNTWEYKEKFEQVSEYAENIKIINFTAVESENSQQNKQRLKEIKSLGKKFSNGISGLVLDGITVSDASFNYEGLAQEYISGNGSRKINTQTLMYDLYIMDTFDTFPGKNRYGGLKYPVEYIICGQNSDRDNINSIILKLSAVREAVNMAYLVTNGEKRSEAFALASSIAGFTGNLLVVKAVQYIIMGIWSYAESIVDVRRLFEGDEIAVIKNDNDWKLSLKNMLAGNLKYDKADSEKNSRAERILKGRADYNDYLELLLHSVSENIKNYRTMTAMELRIIDMGKTGFRMKDYIYEARIQVNVLLKADRRINAKEYIRQVKYSYIS</sequence>
<evidence type="ECO:0000256" key="1">
    <source>
        <dbReference type="SAM" id="Coils"/>
    </source>
</evidence>
<gene>
    <name evidence="3" type="ORF">H8S01_12155</name>
</gene>
<evidence type="ECO:0000313" key="4">
    <source>
        <dbReference type="Proteomes" id="UP000628463"/>
    </source>
</evidence>
<keyword evidence="4" id="KW-1185">Reference proteome</keyword>
<accession>A0ABR7G4N2</accession>
<dbReference type="InterPro" id="IPR043756">
    <property type="entry name" value="DUF5702"/>
</dbReference>
<reference evidence="3 4" key="1">
    <citation type="submission" date="2020-08" db="EMBL/GenBank/DDBJ databases">
        <title>Genome public.</title>
        <authorList>
            <person name="Liu C."/>
            <person name="Sun Q."/>
        </authorList>
    </citation>
    <scope>NUCLEOTIDE SEQUENCE [LARGE SCALE GENOMIC DNA]</scope>
    <source>
        <strain evidence="3 4">NSJ-43</strain>
    </source>
</reference>
<dbReference type="Proteomes" id="UP000628463">
    <property type="component" value="Unassembled WGS sequence"/>
</dbReference>